<proteinExistence type="predicted"/>
<dbReference type="Proteomes" id="UP000242913">
    <property type="component" value="Unassembled WGS sequence"/>
</dbReference>
<keyword evidence="1" id="KW-0732">Signal</keyword>
<dbReference type="AlphaFoldDB" id="A0A238BM38"/>
<gene>
    <name evidence="2" type="ORF">X798_07350</name>
</gene>
<evidence type="ECO:0000313" key="2">
    <source>
        <dbReference type="EMBL" id="OZC05675.1"/>
    </source>
</evidence>
<keyword evidence="3" id="KW-1185">Reference proteome</keyword>
<feature type="chain" id="PRO_5012782608" evidence="1">
    <location>
        <begin position="20"/>
        <end position="161"/>
    </location>
</feature>
<accession>A0A238BM38</accession>
<evidence type="ECO:0000313" key="3">
    <source>
        <dbReference type="Proteomes" id="UP000242913"/>
    </source>
</evidence>
<name>A0A238BM38_9BILA</name>
<dbReference type="OrthoDB" id="10368131at2759"/>
<feature type="signal peptide" evidence="1">
    <location>
        <begin position="1"/>
        <end position="19"/>
    </location>
</feature>
<sequence>MKLYFITSLLLTVIHQNIALTNETIATPSTSYNIRNLLAYVAKFKNNIHNYFWPNLEALRQIVSNPVIRDQIVQYFENEDLDNMLNVSLFKEFATAALFDRRYKIGYVRHGELFPKLFPIYHWESIQSRNAVKSCLYIKYMRIERRNLHCSLIILQISDRC</sequence>
<protein>
    <submittedName>
        <fullName evidence="2">Uncharacterized protein</fullName>
    </submittedName>
</protein>
<evidence type="ECO:0000256" key="1">
    <source>
        <dbReference type="SAM" id="SignalP"/>
    </source>
</evidence>
<organism evidence="2 3">
    <name type="scientific">Onchocerca flexuosa</name>
    <dbReference type="NCBI Taxonomy" id="387005"/>
    <lineage>
        <taxon>Eukaryota</taxon>
        <taxon>Metazoa</taxon>
        <taxon>Ecdysozoa</taxon>
        <taxon>Nematoda</taxon>
        <taxon>Chromadorea</taxon>
        <taxon>Rhabditida</taxon>
        <taxon>Spirurina</taxon>
        <taxon>Spiruromorpha</taxon>
        <taxon>Filarioidea</taxon>
        <taxon>Onchocercidae</taxon>
        <taxon>Onchocerca</taxon>
    </lineage>
</organism>
<dbReference type="EMBL" id="KZ270553">
    <property type="protein sequence ID" value="OZC05675.1"/>
    <property type="molecule type" value="Genomic_DNA"/>
</dbReference>
<reference evidence="2 3" key="1">
    <citation type="submission" date="2015-12" db="EMBL/GenBank/DDBJ databases">
        <title>Draft genome of the nematode, Onchocerca flexuosa.</title>
        <authorList>
            <person name="Mitreva M."/>
        </authorList>
    </citation>
    <scope>NUCLEOTIDE SEQUENCE [LARGE SCALE GENOMIC DNA]</scope>
    <source>
        <strain evidence="2">Red Deer</strain>
    </source>
</reference>